<dbReference type="PANTHER" id="PTHR42812:SF12">
    <property type="entry name" value="BETA-XYLOSIDASE-RELATED"/>
    <property type="match status" value="1"/>
</dbReference>
<feature type="site" description="Important for catalytic activity, responsible for pKa modulation of the active site Glu and correct orientation of both the proton donor and substrate" evidence="5">
    <location>
        <position position="127"/>
    </location>
</feature>
<feature type="active site" description="Proton donor" evidence="4">
    <location>
        <position position="186"/>
    </location>
</feature>
<dbReference type="PANTHER" id="PTHR42812">
    <property type="entry name" value="BETA-XYLOSIDASE"/>
    <property type="match status" value="1"/>
</dbReference>
<evidence type="ECO:0000259" key="7">
    <source>
        <dbReference type="Pfam" id="PF17851"/>
    </source>
</evidence>
<evidence type="ECO:0000256" key="2">
    <source>
        <dbReference type="ARBA" id="ARBA00022801"/>
    </source>
</evidence>
<dbReference type="InterPro" id="IPR013320">
    <property type="entry name" value="ConA-like_dom_sf"/>
</dbReference>
<evidence type="ECO:0000256" key="3">
    <source>
        <dbReference type="ARBA" id="ARBA00023295"/>
    </source>
</evidence>
<sequence length="533" mass="60142">MTKIKNPIIPGFSPDASVLQVGQDYYLTTSTFEWWPGVEIYHSQDLVNWTVVANPLTRLSQVDLRGNYNSGSIWAPHLSYAQGKFWLIYTDVKTRGAYKDTLNYLISADNIEGPWSEPSFISASGFDPCVFHDEDGKSYVINMLYDQRLDKPGFAGLVIQELDLTKRQLVGERQHFFTGTDLGVCEGPQMLKKDGWYYLLCAAGGTGYSHAATVCRSRNVYGPYEVSPYQPLLTTKTDPDNPLQKSGHASFVEVNPDEWYIVHISARPLREKGVQRGNCPLGRETSLQPLDWIEDWPRLANGTTSPDLWVTAPSIGENVTQRQDYSENVDFGTISKLPIAFKSLRAPLGTRASLTARPGYLRLFGTQSITSVHEQTLVARRWQAFDFRVETELSFEPKSFQQLAGLVLFYDTDNYQYLQCSYDEDTQKAYLQIEVAELGEHHYASEHHVLSENTVKLAVTVHKTASQFYIFAGGQWVTFGPVLPADHISDDYIKDHGKLAFTGAMVGICAQDLDQHSSHADFKYFNYQETHAE</sequence>
<dbReference type="CDD" id="cd09000">
    <property type="entry name" value="GH43_SXA-like"/>
    <property type="match status" value="1"/>
</dbReference>
<evidence type="ECO:0000256" key="6">
    <source>
        <dbReference type="RuleBase" id="RU361187"/>
    </source>
</evidence>
<dbReference type="STRING" id="1423734.FC83_GL001986"/>
<keyword evidence="9" id="KW-1185">Reference proteome</keyword>
<dbReference type="EMBL" id="AZGA01000020">
    <property type="protein sequence ID" value="KRM34849.1"/>
    <property type="molecule type" value="Genomic_DNA"/>
</dbReference>
<dbReference type="SUPFAM" id="SSF49899">
    <property type="entry name" value="Concanavalin A-like lectins/glucanases"/>
    <property type="match status" value="1"/>
</dbReference>
<evidence type="ECO:0000256" key="5">
    <source>
        <dbReference type="PIRSR" id="PIRSR606710-2"/>
    </source>
</evidence>
<dbReference type="Proteomes" id="UP000051236">
    <property type="component" value="Unassembled WGS sequence"/>
</dbReference>
<dbReference type="GO" id="GO:0004553">
    <property type="term" value="F:hydrolase activity, hydrolyzing O-glycosyl compounds"/>
    <property type="evidence" value="ECO:0007669"/>
    <property type="project" value="InterPro"/>
</dbReference>
<dbReference type="GO" id="GO:0005975">
    <property type="term" value="P:carbohydrate metabolic process"/>
    <property type="evidence" value="ECO:0007669"/>
    <property type="project" value="InterPro"/>
</dbReference>
<name>A0A0R1XYD1_9LACO</name>
<accession>A0A0R1XYD1</accession>
<organism evidence="8 9">
    <name type="scientific">Agrilactobacillus composti DSM 18527 = JCM 14202</name>
    <dbReference type="NCBI Taxonomy" id="1423734"/>
    <lineage>
        <taxon>Bacteria</taxon>
        <taxon>Bacillati</taxon>
        <taxon>Bacillota</taxon>
        <taxon>Bacilli</taxon>
        <taxon>Lactobacillales</taxon>
        <taxon>Lactobacillaceae</taxon>
        <taxon>Agrilactobacillus</taxon>
    </lineage>
</organism>
<feature type="active site" description="Proton acceptor" evidence="4">
    <location>
        <position position="15"/>
    </location>
</feature>
<dbReference type="RefSeq" id="WP_057002507.1">
    <property type="nucleotide sequence ID" value="NZ_AZGA01000020.1"/>
</dbReference>
<feature type="domain" description="Beta-xylosidase C-terminal Concanavalin A-like" evidence="7">
    <location>
        <begin position="330"/>
        <end position="528"/>
    </location>
</feature>
<dbReference type="InterPro" id="IPR041542">
    <property type="entry name" value="GH43_C2"/>
</dbReference>
<dbReference type="InterPro" id="IPR006710">
    <property type="entry name" value="Glyco_hydro_43"/>
</dbReference>
<dbReference type="SUPFAM" id="SSF75005">
    <property type="entry name" value="Arabinanase/levansucrase/invertase"/>
    <property type="match status" value="1"/>
</dbReference>
<dbReference type="Gene3D" id="2.60.120.200">
    <property type="match status" value="1"/>
</dbReference>
<comment type="similarity">
    <text evidence="1 6">Belongs to the glycosyl hydrolase 43 family.</text>
</comment>
<dbReference type="eggNOG" id="COG3507">
    <property type="taxonomic scope" value="Bacteria"/>
</dbReference>
<proteinExistence type="inferred from homology"/>
<dbReference type="InterPro" id="IPR023296">
    <property type="entry name" value="Glyco_hydro_beta-prop_sf"/>
</dbReference>
<dbReference type="Gene3D" id="2.115.10.20">
    <property type="entry name" value="Glycosyl hydrolase domain, family 43"/>
    <property type="match status" value="1"/>
</dbReference>
<gene>
    <name evidence="8" type="ORF">FC83_GL001986</name>
</gene>
<dbReference type="AlphaFoldDB" id="A0A0R1XYD1"/>
<dbReference type="Pfam" id="PF04616">
    <property type="entry name" value="Glyco_hydro_43"/>
    <property type="match status" value="1"/>
</dbReference>
<dbReference type="InterPro" id="IPR051795">
    <property type="entry name" value="Glycosyl_Hydrlase_43"/>
</dbReference>
<keyword evidence="3 6" id="KW-0326">Glycosidase</keyword>
<dbReference type="Pfam" id="PF17851">
    <property type="entry name" value="GH43_C2"/>
    <property type="match status" value="1"/>
</dbReference>
<keyword evidence="2 6" id="KW-0378">Hydrolase</keyword>
<protein>
    <submittedName>
        <fullName evidence="8">Xylan beta-1,4-xylosidase</fullName>
    </submittedName>
</protein>
<evidence type="ECO:0000256" key="4">
    <source>
        <dbReference type="PIRSR" id="PIRSR606710-1"/>
    </source>
</evidence>
<evidence type="ECO:0000313" key="8">
    <source>
        <dbReference type="EMBL" id="KRM34849.1"/>
    </source>
</evidence>
<evidence type="ECO:0000256" key="1">
    <source>
        <dbReference type="ARBA" id="ARBA00009865"/>
    </source>
</evidence>
<reference evidence="8 9" key="1">
    <citation type="journal article" date="2015" name="Genome Announc.">
        <title>Expanding the biotechnology potential of lactobacilli through comparative genomics of 213 strains and associated genera.</title>
        <authorList>
            <person name="Sun Z."/>
            <person name="Harris H.M."/>
            <person name="McCann A."/>
            <person name="Guo C."/>
            <person name="Argimon S."/>
            <person name="Zhang W."/>
            <person name="Yang X."/>
            <person name="Jeffery I.B."/>
            <person name="Cooney J.C."/>
            <person name="Kagawa T.F."/>
            <person name="Liu W."/>
            <person name="Song Y."/>
            <person name="Salvetti E."/>
            <person name="Wrobel A."/>
            <person name="Rasinkangas P."/>
            <person name="Parkhill J."/>
            <person name="Rea M.C."/>
            <person name="O'Sullivan O."/>
            <person name="Ritari J."/>
            <person name="Douillard F.P."/>
            <person name="Paul Ross R."/>
            <person name="Yang R."/>
            <person name="Briner A.E."/>
            <person name="Felis G.E."/>
            <person name="de Vos W.M."/>
            <person name="Barrangou R."/>
            <person name="Klaenhammer T.R."/>
            <person name="Caufield P.W."/>
            <person name="Cui Y."/>
            <person name="Zhang H."/>
            <person name="O'Toole P.W."/>
        </authorList>
    </citation>
    <scope>NUCLEOTIDE SEQUENCE [LARGE SCALE GENOMIC DNA]</scope>
    <source>
        <strain evidence="8 9">DSM 18527</strain>
    </source>
</reference>
<comment type="caution">
    <text evidence="8">The sequence shown here is derived from an EMBL/GenBank/DDBJ whole genome shotgun (WGS) entry which is preliminary data.</text>
</comment>
<dbReference type="PATRIC" id="fig|1423734.3.peg.2010"/>
<evidence type="ECO:0000313" key="9">
    <source>
        <dbReference type="Proteomes" id="UP000051236"/>
    </source>
</evidence>